<evidence type="ECO:0000313" key="1">
    <source>
        <dbReference type="EMBL" id="KAK9873620.1"/>
    </source>
</evidence>
<feature type="non-terminal residue" evidence="1">
    <location>
        <position position="1"/>
    </location>
</feature>
<evidence type="ECO:0000313" key="2">
    <source>
        <dbReference type="Proteomes" id="UP001431783"/>
    </source>
</evidence>
<dbReference type="EMBL" id="JARQZJ010000023">
    <property type="protein sequence ID" value="KAK9873620.1"/>
    <property type="molecule type" value="Genomic_DNA"/>
</dbReference>
<keyword evidence="2" id="KW-1185">Reference proteome</keyword>
<accession>A0AAW1U0F3</accession>
<sequence>SQIVYSKTLTMLESVVNAPTKKLEISFKSKFSMAFLLMETAHYCRVQQSSPLYFISLVRHFGIGNYSYPQAKGHIWAPNMEGYILTHLSTIRVYTLGILYSPQTHNRLWRSPSSLQTYYEQVLVNN</sequence>
<gene>
    <name evidence="1" type="ORF">WA026_023299</name>
</gene>
<reference evidence="1 2" key="1">
    <citation type="submission" date="2023-03" db="EMBL/GenBank/DDBJ databases">
        <title>Genome insight into feeding habits of ladybird beetles.</title>
        <authorList>
            <person name="Li H.-S."/>
            <person name="Huang Y.-H."/>
            <person name="Pang H."/>
        </authorList>
    </citation>
    <scope>NUCLEOTIDE SEQUENCE [LARGE SCALE GENOMIC DNA]</scope>
    <source>
        <strain evidence="1">SYSU_2023b</strain>
        <tissue evidence="1">Whole body</tissue>
    </source>
</reference>
<proteinExistence type="predicted"/>
<protein>
    <submittedName>
        <fullName evidence="1">Uncharacterized protein</fullName>
    </submittedName>
</protein>
<comment type="caution">
    <text evidence="1">The sequence shown here is derived from an EMBL/GenBank/DDBJ whole genome shotgun (WGS) entry which is preliminary data.</text>
</comment>
<organism evidence="1 2">
    <name type="scientific">Henosepilachna vigintioctopunctata</name>
    <dbReference type="NCBI Taxonomy" id="420089"/>
    <lineage>
        <taxon>Eukaryota</taxon>
        <taxon>Metazoa</taxon>
        <taxon>Ecdysozoa</taxon>
        <taxon>Arthropoda</taxon>
        <taxon>Hexapoda</taxon>
        <taxon>Insecta</taxon>
        <taxon>Pterygota</taxon>
        <taxon>Neoptera</taxon>
        <taxon>Endopterygota</taxon>
        <taxon>Coleoptera</taxon>
        <taxon>Polyphaga</taxon>
        <taxon>Cucujiformia</taxon>
        <taxon>Coccinelloidea</taxon>
        <taxon>Coccinellidae</taxon>
        <taxon>Epilachninae</taxon>
        <taxon>Epilachnini</taxon>
        <taxon>Henosepilachna</taxon>
    </lineage>
</organism>
<name>A0AAW1U0F3_9CUCU</name>
<dbReference type="AlphaFoldDB" id="A0AAW1U0F3"/>
<dbReference type="Proteomes" id="UP001431783">
    <property type="component" value="Unassembled WGS sequence"/>
</dbReference>